<dbReference type="EMBL" id="JADPMV010000001">
    <property type="protein sequence ID" value="MBS7660952.1"/>
    <property type="molecule type" value="Genomic_DNA"/>
</dbReference>
<evidence type="ECO:0000256" key="6">
    <source>
        <dbReference type="ARBA" id="ARBA00022679"/>
    </source>
</evidence>
<evidence type="ECO:0000256" key="1">
    <source>
        <dbReference type="ARBA" id="ARBA00001933"/>
    </source>
</evidence>
<dbReference type="InterPro" id="IPR015422">
    <property type="entry name" value="PyrdxlP-dep_Trfase_small"/>
</dbReference>
<dbReference type="Gene3D" id="3.90.1150.10">
    <property type="entry name" value="Aspartate Aminotransferase, domain 1"/>
    <property type="match status" value="1"/>
</dbReference>
<gene>
    <name evidence="9" type="primary">hisC</name>
    <name evidence="11" type="ORF">I0D00_03165</name>
</gene>
<evidence type="ECO:0000256" key="7">
    <source>
        <dbReference type="ARBA" id="ARBA00022898"/>
    </source>
</evidence>
<evidence type="ECO:0000256" key="4">
    <source>
        <dbReference type="ARBA" id="ARBA00011738"/>
    </source>
</evidence>
<dbReference type="Gene3D" id="3.40.640.10">
    <property type="entry name" value="Type I PLP-dependent aspartate aminotransferase-like (Major domain)"/>
    <property type="match status" value="1"/>
</dbReference>
<feature type="modified residue" description="N6-(pyridoxal phosphate)lysine" evidence="9">
    <location>
        <position position="230"/>
    </location>
</feature>
<dbReference type="PANTHER" id="PTHR43643:SF3">
    <property type="entry name" value="HISTIDINOL-PHOSPHATE AMINOTRANSFERASE"/>
    <property type="match status" value="1"/>
</dbReference>
<keyword evidence="12" id="KW-1185">Reference proteome</keyword>
<dbReference type="InterPro" id="IPR001917">
    <property type="entry name" value="Aminotrans_II_pyridoxalP_BS"/>
</dbReference>
<keyword evidence="6 9" id="KW-0808">Transferase</keyword>
<dbReference type="RefSeq" id="WP_213638307.1">
    <property type="nucleotide sequence ID" value="NZ_JADPMV010000001.1"/>
</dbReference>
<evidence type="ECO:0000256" key="8">
    <source>
        <dbReference type="ARBA" id="ARBA00047481"/>
    </source>
</evidence>
<dbReference type="PANTHER" id="PTHR43643">
    <property type="entry name" value="HISTIDINOL-PHOSPHATE AMINOTRANSFERASE 2"/>
    <property type="match status" value="1"/>
</dbReference>
<dbReference type="InterPro" id="IPR015421">
    <property type="entry name" value="PyrdxlP-dep_Trfase_major"/>
</dbReference>
<dbReference type="SUPFAM" id="SSF53383">
    <property type="entry name" value="PLP-dependent transferases"/>
    <property type="match status" value="1"/>
</dbReference>
<dbReference type="HAMAP" id="MF_01023">
    <property type="entry name" value="HisC_aminotrans_2"/>
    <property type="match status" value="1"/>
</dbReference>
<keyword evidence="5 9" id="KW-0032">Aminotransferase</keyword>
<organism evidence="11 12">
    <name type="scientific">Pseudomonas lalucatii</name>
    <dbReference type="NCBI Taxonomy" id="1424203"/>
    <lineage>
        <taxon>Bacteria</taxon>
        <taxon>Pseudomonadati</taxon>
        <taxon>Pseudomonadota</taxon>
        <taxon>Gammaproteobacteria</taxon>
        <taxon>Pseudomonadales</taxon>
        <taxon>Pseudomonadaceae</taxon>
        <taxon>Pseudomonas</taxon>
    </lineage>
</organism>
<comment type="catalytic activity">
    <reaction evidence="8 9">
        <text>L-histidinol phosphate + 2-oxoglutarate = 3-(imidazol-4-yl)-2-oxopropyl phosphate + L-glutamate</text>
        <dbReference type="Rhea" id="RHEA:23744"/>
        <dbReference type="ChEBI" id="CHEBI:16810"/>
        <dbReference type="ChEBI" id="CHEBI:29985"/>
        <dbReference type="ChEBI" id="CHEBI:57766"/>
        <dbReference type="ChEBI" id="CHEBI:57980"/>
        <dbReference type="EC" id="2.6.1.9"/>
    </reaction>
</comment>
<dbReference type="GO" id="GO:0004400">
    <property type="term" value="F:histidinol-phosphate transaminase activity"/>
    <property type="evidence" value="ECO:0007669"/>
    <property type="project" value="UniProtKB-EC"/>
</dbReference>
<reference evidence="11 12" key="1">
    <citation type="journal article" date="2021" name="Syst. Appl. Microbiol.">
        <title>Pseudomonas lalucatii sp. nov. isolated from Vallgornera, a karstic cave in Mallorca, Western Mediterranean.</title>
        <authorList>
            <person name="Busquets A."/>
            <person name="Mulet M."/>
            <person name="Gomila M."/>
            <person name="Garcia-Valdes E."/>
        </authorList>
    </citation>
    <scope>NUCLEOTIDE SEQUENCE [LARGE SCALE GENOMIC DNA]</scope>
    <source>
        <strain evidence="11 12">R1b54</strain>
    </source>
</reference>
<evidence type="ECO:0000256" key="5">
    <source>
        <dbReference type="ARBA" id="ARBA00022576"/>
    </source>
</evidence>
<evidence type="ECO:0000256" key="3">
    <source>
        <dbReference type="ARBA" id="ARBA00007970"/>
    </source>
</evidence>
<evidence type="ECO:0000256" key="9">
    <source>
        <dbReference type="HAMAP-Rule" id="MF_01023"/>
    </source>
</evidence>
<comment type="subunit">
    <text evidence="4 9">Homodimer.</text>
</comment>
<dbReference type="InterPro" id="IPR050106">
    <property type="entry name" value="HistidinolP_aminotransfase"/>
</dbReference>
<evidence type="ECO:0000259" key="10">
    <source>
        <dbReference type="Pfam" id="PF00155"/>
    </source>
</evidence>
<protein>
    <recommendedName>
        <fullName evidence="9">Histidinol-phosphate aminotransferase</fullName>
        <ecNumber evidence="9">2.6.1.9</ecNumber>
    </recommendedName>
    <alternativeName>
        <fullName evidence="9">Imidazole acetol-phosphate transaminase</fullName>
    </alternativeName>
</protein>
<comment type="caution">
    <text evidence="11">The sequence shown here is derived from an EMBL/GenBank/DDBJ whole genome shotgun (WGS) entry which is preliminary data.</text>
</comment>
<feature type="domain" description="Aminotransferase class I/classII large" evidence="10">
    <location>
        <begin position="39"/>
        <end position="363"/>
    </location>
</feature>
<comment type="pathway">
    <text evidence="2 9">Amino-acid biosynthesis; L-histidine biosynthesis; L-histidine from 5-phospho-alpha-D-ribose 1-diphosphate: step 7/9.</text>
</comment>
<keyword evidence="9" id="KW-0028">Amino-acid biosynthesis</keyword>
<keyword evidence="7 9" id="KW-0663">Pyridoxal phosphate</keyword>
<dbReference type="PROSITE" id="PS00599">
    <property type="entry name" value="AA_TRANSFER_CLASS_2"/>
    <property type="match status" value="1"/>
</dbReference>
<sequence length="369" mass="39417">MSCDFLALAQPGVQKLSPYVPGKPVDELARELDLDPAGIVKLASNENPLGPSPKALAAIRGELAELTRYPDGNGFELKRRLAARYGVQAAQVTLGNGSNDVLDLVARAYLGPGQNAVFSQYAFAVYPIATQAVGAQGRVVPAKDFGHDLQAMLAAIDGETRVVFVANPNNPTGTWFGPQALSDFLARVPEDVLVVLDEAYIEYAQGDELPDGLDYLARFPNLLVSRTFSKAYGLAALRVGYAISSAQVADVLNRVRQPFNVNSLALAAACAALEDDEYLARSRRANDAGMVQLEEGLRGLGLSWIPSRGNFIAVDFARDTAALNQALLREGVIVRPVAGYGMPHHLRVSIGTAEENARFLAALAKVLDA</sequence>
<dbReference type="EC" id="2.6.1.9" evidence="9"/>
<dbReference type="InterPro" id="IPR004839">
    <property type="entry name" value="Aminotransferase_I/II_large"/>
</dbReference>
<comment type="cofactor">
    <cofactor evidence="1 9">
        <name>pyridoxal 5'-phosphate</name>
        <dbReference type="ChEBI" id="CHEBI:597326"/>
    </cofactor>
</comment>
<dbReference type="Proteomes" id="UP001196601">
    <property type="component" value="Unassembled WGS sequence"/>
</dbReference>
<proteinExistence type="inferred from homology"/>
<evidence type="ECO:0000313" key="12">
    <source>
        <dbReference type="Proteomes" id="UP001196601"/>
    </source>
</evidence>
<comment type="similarity">
    <text evidence="3 9">Belongs to the class-II pyridoxal-phosphate-dependent aminotransferase family. Histidinol-phosphate aminotransferase subfamily.</text>
</comment>
<dbReference type="NCBIfam" id="TIGR01141">
    <property type="entry name" value="hisC"/>
    <property type="match status" value="1"/>
</dbReference>
<keyword evidence="9" id="KW-0368">Histidine biosynthesis</keyword>
<name>A0ABS5PWS7_9PSED</name>
<dbReference type="Pfam" id="PF00155">
    <property type="entry name" value="Aminotran_1_2"/>
    <property type="match status" value="1"/>
</dbReference>
<accession>A0ABS5PWS7</accession>
<dbReference type="InterPro" id="IPR015424">
    <property type="entry name" value="PyrdxlP-dep_Trfase"/>
</dbReference>
<dbReference type="CDD" id="cd00609">
    <property type="entry name" value="AAT_like"/>
    <property type="match status" value="1"/>
</dbReference>
<evidence type="ECO:0000256" key="2">
    <source>
        <dbReference type="ARBA" id="ARBA00005011"/>
    </source>
</evidence>
<evidence type="ECO:0000313" key="11">
    <source>
        <dbReference type="EMBL" id="MBS7660952.1"/>
    </source>
</evidence>
<dbReference type="InterPro" id="IPR005861">
    <property type="entry name" value="HisP_aminotrans"/>
</dbReference>